<dbReference type="EMBL" id="JAGETV010000004">
    <property type="protein sequence ID" value="MBO1926659.1"/>
    <property type="molecule type" value="Genomic_DNA"/>
</dbReference>
<proteinExistence type="predicted"/>
<dbReference type="PANTHER" id="PTHR21366">
    <property type="entry name" value="GLYOXALASE FAMILY PROTEIN"/>
    <property type="match status" value="1"/>
</dbReference>
<dbReference type="InterPro" id="IPR018146">
    <property type="entry name" value="Glyoxalase_1_CS"/>
</dbReference>
<protein>
    <submittedName>
        <fullName evidence="3">VOC family protein</fullName>
    </submittedName>
</protein>
<dbReference type="PROSITE" id="PS00934">
    <property type="entry name" value="GLYOXALASE_I_1"/>
    <property type="match status" value="1"/>
</dbReference>
<dbReference type="InterPro" id="IPR037523">
    <property type="entry name" value="VOC_core"/>
</dbReference>
<organism evidence="3 4">
    <name type="scientific">Thiomicrorhabdus marina</name>
    <dbReference type="NCBI Taxonomy" id="2818442"/>
    <lineage>
        <taxon>Bacteria</taxon>
        <taxon>Pseudomonadati</taxon>
        <taxon>Pseudomonadota</taxon>
        <taxon>Gammaproteobacteria</taxon>
        <taxon>Thiotrichales</taxon>
        <taxon>Piscirickettsiaceae</taxon>
        <taxon>Thiomicrorhabdus</taxon>
    </lineage>
</organism>
<evidence type="ECO:0000313" key="3">
    <source>
        <dbReference type="EMBL" id="MBO1926659.1"/>
    </source>
</evidence>
<keyword evidence="4" id="KW-1185">Reference proteome</keyword>
<reference evidence="3 4" key="1">
    <citation type="submission" date="2021-03" db="EMBL/GenBank/DDBJ databases">
        <title>Thiomicrorhabdus sp.nov.,novel sulfur-oxidizing bacteria isolated from coastal sediment.</title>
        <authorList>
            <person name="Liu X."/>
        </authorList>
    </citation>
    <scope>NUCLEOTIDE SEQUENCE [LARGE SCALE GENOMIC DNA]</scope>
    <source>
        <strain evidence="3 4">6S2-11</strain>
    </source>
</reference>
<dbReference type="SUPFAM" id="SSF54593">
    <property type="entry name" value="Glyoxalase/Bleomycin resistance protein/Dihydroxybiphenyl dioxygenase"/>
    <property type="match status" value="1"/>
</dbReference>
<dbReference type="PANTHER" id="PTHR21366:SF22">
    <property type="entry name" value="VOC DOMAIN-CONTAINING PROTEIN"/>
    <property type="match status" value="1"/>
</dbReference>
<evidence type="ECO:0000313" key="4">
    <source>
        <dbReference type="Proteomes" id="UP000664835"/>
    </source>
</evidence>
<dbReference type="Proteomes" id="UP000664835">
    <property type="component" value="Unassembled WGS sequence"/>
</dbReference>
<dbReference type="InterPro" id="IPR050383">
    <property type="entry name" value="GlyoxalaseI/FosfomycinResist"/>
</dbReference>
<evidence type="ECO:0000259" key="2">
    <source>
        <dbReference type="PROSITE" id="PS51819"/>
    </source>
</evidence>
<sequence>MTALNTSQVLGIDHVSLIVHDSQQAQQFYQSILGLEVQQRPDLGFPGVWLNLGAGQALHLLEVSRQHIDAQILPSHGGRDFHFALRVKELAPFIERLNDHEIDYTKSKSGRQALFFRDPDGNAIELTQV</sequence>
<comment type="caution">
    <text evidence="3">The sequence shown here is derived from an EMBL/GenBank/DDBJ whole genome shotgun (WGS) entry which is preliminary data.</text>
</comment>
<dbReference type="PROSITE" id="PS51819">
    <property type="entry name" value="VOC"/>
    <property type="match status" value="1"/>
</dbReference>
<dbReference type="InterPro" id="IPR029068">
    <property type="entry name" value="Glyas_Bleomycin-R_OHBP_Dase"/>
</dbReference>
<gene>
    <name evidence="3" type="ORF">J3998_03635</name>
</gene>
<keyword evidence="1" id="KW-0479">Metal-binding</keyword>
<dbReference type="CDD" id="cd07245">
    <property type="entry name" value="VOC_like"/>
    <property type="match status" value="1"/>
</dbReference>
<feature type="domain" description="VOC" evidence="2">
    <location>
        <begin position="11"/>
        <end position="129"/>
    </location>
</feature>
<dbReference type="Pfam" id="PF00903">
    <property type="entry name" value="Glyoxalase"/>
    <property type="match status" value="1"/>
</dbReference>
<name>A0ABS3Q2V9_9GAMM</name>
<dbReference type="InterPro" id="IPR004360">
    <property type="entry name" value="Glyas_Fos-R_dOase_dom"/>
</dbReference>
<dbReference type="RefSeq" id="WP_208148106.1">
    <property type="nucleotide sequence ID" value="NZ_JAGETV010000004.1"/>
</dbReference>
<dbReference type="Gene3D" id="3.10.180.10">
    <property type="entry name" value="2,3-Dihydroxybiphenyl 1,2-Dioxygenase, domain 1"/>
    <property type="match status" value="1"/>
</dbReference>
<accession>A0ABS3Q2V9</accession>
<evidence type="ECO:0000256" key="1">
    <source>
        <dbReference type="ARBA" id="ARBA00022723"/>
    </source>
</evidence>